<feature type="domain" description="YhdP central" evidence="1">
    <location>
        <begin position="11"/>
        <end position="1250"/>
    </location>
</feature>
<dbReference type="PANTHER" id="PTHR38690">
    <property type="entry name" value="PROTEASE-RELATED"/>
    <property type="match status" value="1"/>
</dbReference>
<dbReference type="Proteomes" id="UP000070299">
    <property type="component" value="Unassembled WGS sequence"/>
</dbReference>
<evidence type="ECO:0000259" key="1">
    <source>
        <dbReference type="Pfam" id="PF13116"/>
    </source>
</evidence>
<keyword evidence="3" id="KW-1185">Reference proteome</keyword>
<dbReference type="STRING" id="1799789.AX660_08980"/>
<proteinExistence type="predicted"/>
<name>A0A136A4H1_9ALTE</name>
<organism evidence="2 3">
    <name type="scientific">Paraglaciecola hydrolytica</name>
    <dbReference type="NCBI Taxonomy" id="1799789"/>
    <lineage>
        <taxon>Bacteria</taxon>
        <taxon>Pseudomonadati</taxon>
        <taxon>Pseudomonadota</taxon>
        <taxon>Gammaproteobacteria</taxon>
        <taxon>Alteromonadales</taxon>
        <taxon>Alteromonadaceae</taxon>
        <taxon>Paraglaciecola</taxon>
    </lineage>
</organism>
<comment type="caution">
    <text evidence="2">The sequence shown here is derived from an EMBL/GenBank/DDBJ whole genome shotgun (WGS) entry which is preliminary data.</text>
</comment>
<dbReference type="RefSeq" id="WP_068373951.1">
    <property type="nucleotide sequence ID" value="NZ_LSNE01000003.1"/>
</dbReference>
<accession>A0A136A4H1</accession>
<dbReference type="NCBIfam" id="TIGR02099">
    <property type="entry name" value="YhdP family protein"/>
    <property type="match status" value="1"/>
</dbReference>
<dbReference type="EMBL" id="LSNE01000003">
    <property type="protein sequence ID" value="KXI30121.1"/>
    <property type="molecule type" value="Genomic_DNA"/>
</dbReference>
<protein>
    <recommendedName>
        <fullName evidence="1">YhdP central domain-containing protein</fullName>
    </recommendedName>
</protein>
<reference evidence="3" key="1">
    <citation type="submission" date="2016-02" db="EMBL/GenBank/DDBJ databases">
        <authorList>
            <person name="Schultz-Johansen M."/>
            <person name="Glaring M.A."/>
            <person name="Bech P.K."/>
            <person name="Stougaard P."/>
        </authorList>
    </citation>
    <scope>NUCLEOTIDE SEQUENCE [LARGE SCALE GENOMIC DNA]</scope>
    <source>
        <strain evidence="3">S66</strain>
    </source>
</reference>
<sequence length="1296" mass="142939">MRTASFYVAYIVRKLWALLAVSLVVIAVALSLLRFSLPYLNEQKQVLEDYLGQQFGAELRIGSITAQWKGLGPAIVLQDIQLVQNKQSPIHLEIAETIIELDFWDSVLQGQIQSNKFALQDMRVTIDLASLQQEDSDYPIVSALEKLFLQQLQSFSISDSRILLLTPDDQQTVLIDQVSWVNKGDRHQGRGQLQIAEIAKNSASFILDLYGHDTDISGTFFAKGEELDLSPWVSQWLQTSHKLVESRGSFVMWASITQQSLSSVQLDISNSRFSWDTGASKIRAAVSGGQINAAPVNTSDNSSWVINLDNFSLMLNDQLSISTWLAKLDSKGHFTLNNAEPLELQPFVALLPLLIDESAVALLDELQPQAVLDKLQLAVNLSGELNLATKISQLAWQQTPAIPGLSHADAELLWSNSRGKLSLQSTNKSLLVSQILPQDIDFTDLSATLFITLGPDGLELRGEDIALHSPQLSVYPEFYYNSAQRFLAASANISTLDVADVAHFYPAKLMGEETKDYLSGSLQTGTVNAAQVLWHGSFSEFPFKQQQGIFQAAVEIEEGVLEFDPQWPALTDLHINLLFENEGLWMRSQQGKLLDVKLADLSAAIPSLAKGAILSIDAKGLASGTQVRELMLQSSLADSLGKVLQQVQIDDQLSTELHLHIPLSGKDVVASGKVTLTDSSVLISSLDLQLEHAKGLVSFVNDKVSFKNLSANLLNQAVKVSFNGLQKNQHYEADINIKGDWQTTKLLNKYHPALASYLSGSSLWQADVNLQLPQDGYEYTATVQSDLVRLQSELPFPFDKPASQARALLVEVKGNKQASVVKVQLGNDVEFNGNLLHDSMRFSRAHLSVGESDLVGMGLGFSVSANLRTLNIDDWYQAINHLISNTDSSNDKPGQQAILEAPKRVFISADNAILASQKLSNLELVVKNTNDSWLLDVNAKETRMEVALYKDWLNQGVNINADFIDLLNWQSLSKETTESEEPRFDLDPSRFPPIKFSCQRCRILNNDLGKVDLALSRTSGGMRIDNFRMNNSHGLLYAQGDWFVNQGKSSTRVTGEFSSSDFGALLKGFQFNSGIKDSSASAKFDLSWQQAPHEFNLASLTGDMEWRLSDGYLTEITDKGSRIFSILSLDSLVRKLKLDFRDVFAKGFFYDKMNGSFQIQNGIVDTRDTVVDGGAGEITMLGYADLNAQKLNYQISFAPKVTSSLPVIVAWMVNPATALAALAIDQVLTSAKVISNIQFSLTGTFDEPIIEELQRDSKEISLPAKLPTENIPQKLDGSIIDQPVDLELQPEGPISG</sequence>
<evidence type="ECO:0000313" key="3">
    <source>
        <dbReference type="Proteomes" id="UP000070299"/>
    </source>
</evidence>
<evidence type="ECO:0000313" key="2">
    <source>
        <dbReference type="EMBL" id="KXI30121.1"/>
    </source>
</evidence>
<gene>
    <name evidence="2" type="ORF">AX660_08980</name>
</gene>
<dbReference type="OrthoDB" id="9762238at2"/>
<dbReference type="PANTHER" id="PTHR38690:SF1">
    <property type="entry name" value="PROTEASE"/>
    <property type="match status" value="1"/>
</dbReference>
<dbReference type="InterPro" id="IPR025263">
    <property type="entry name" value="YhdP_central"/>
</dbReference>
<dbReference type="InterPro" id="IPR011836">
    <property type="entry name" value="YhdP"/>
</dbReference>
<dbReference type="Pfam" id="PF13116">
    <property type="entry name" value="YhdP"/>
    <property type="match status" value="1"/>
</dbReference>